<comment type="caution">
    <text evidence="11">The sequence shown here is derived from an EMBL/GenBank/DDBJ whole genome shotgun (WGS) entry which is preliminary data.</text>
</comment>
<feature type="chain" id="PRO_5035207384" description="Cardiolipin synthase" evidence="9">
    <location>
        <begin position="34"/>
        <end position="472"/>
    </location>
</feature>
<evidence type="ECO:0000256" key="1">
    <source>
        <dbReference type="ARBA" id="ARBA00004236"/>
    </source>
</evidence>
<feature type="signal peptide" evidence="9">
    <location>
        <begin position="1"/>
        <end position="33"/>
    </location>
</feature>
<keyword evidence="6" id="KW-1133">Transmembrane helix</keyword>
<evidence type="ECO:0000256" key="4">
    <source>
        <dbReference type="ARBA" id="ARBA00022692"/>
    </source>
</evidence>
<dbReference type="SUPFAM" id="SSF56024">
    <property type="entry name" value="Phospholipase D/nuclease"/>
    <property type="match status" value="2"/>
</dbReference>
<keyword evidence="5" id="KW-0677">Repeat</keyword>
<protein>
    <recommendedName>
        <fullName evidence="8">Cardiolipin synthase</fullName>
        <ecNumber evidence="8">2.7.8.-</ecNumber>
    </recommendedName>
</protein>
<dbReference type="InterPro" id="IPR022924">
    <property type="entry name" value="Cardiolipin_synthase"/>
</dbReference>
<evidence type="ECO:0000256" key="5">
    <source>
        <dbReference type="ARBA" id="ARBA00022737"/>
    </source>
</evidence>
<evidence type="ECO:0000256" key="7">
    <source>
        <dbReference type="ARBA" id="ARBA00023136"/>
    </source>
</evidence>
<reference evidence="11" key="2">
    <citation type="submission" date="2020-09" db="EMBL/GenBank/DDBJ databases">
        <authorList>
            <person name="Sun Q."/>
            <person name="Sedlacek I."/>
        </authorList>
    </citation>
    <scope>NUCLEOTIDE SEQUENCE</scope>
    <source>
        <strain evidence="11">CCM 7086</strain>
    </source>
</reference>
<keyword evidence="7" id="KW-0472">Membrane</keyword>
<keyword evidence="2" id="KW-1003">Cell membrane</keyword>
<proteinExistence type="predicted"/>
<dbReference type="GO" id="GO:0005886">
    <property type="term" value="C:plasma membrane"/>
    <property type="evidence" value="ECO:0007669"/>
    <property type="project" value="UniProtKB-SubCell"/>
</dbReference>
<sequence length="472" mass="52460">MNVVFHQGSLPHRILSRALLSRLAVAAASLVLAACASLPDVRYLNTSLDTPSSPTIKTADGKLSGTKAESLLAKRLRRDKVDLPQLAALEEAATGSPLIAGNELKLLNDGPETIAAMTEAIRAATNHVNLETYIFGKEGLGQEFADLLIEKQKQGVQVNLIYDSVGSMTTPPEFFQRLRDAGVAVVEFNPINPFARFGRWKLNNRDHRKILVVDGKVAFTGGINITNEYSSASLFRSRAKNQENLGWRDTHIRIEGPAVASFQWLFMQTWVSQRNDNLADRNYFPPLKAAGNKIVRVIASEPGSDYEVYKAYVLAMQEARKTIHITNSYFVPDAQLIDALTGAARRGVDVKLIFPGMSDASLVMHAGRSFYSELLASGVRIFELQASVLHAKTAVIDGYWSTVGSTNLDMRSFLHNTEVNLIALDLEFGAIMESAFQEDLRNSIEITPEEWEKRPTGDRMREWLARRFGYWL</sequence>
<evidence type="ECO:0000256" key="2">
    <source>
        <dbReference type="ARBA" id="ARBA00022475"/>
    </source>
</evidence>
<dbReference type="AlphaFoldDB" id="A0A8J2UMY4"/>
<dbReference type="EC" id="2.7.8.-" evidence="8"/>
<evidence type="ECO:0000256" key="3">
    <source>
        <dbReference type="ARBA" id="ARBA00022679"/>
    </source>
</evidence>
<dbReference type="SMART" id="SM00155">
    <property type="entry name" value="PLDc"/>
    <property type="match status" value="2"/>
</dbReference>
<dbReference type="RefSeq" id="WP_188394881.1">
    <property type="nucleotide sequence ID" value="NZ_BMCG01000002.1"/>
</dbReference>
<dbReference type="Gene3D" id="3.30.870.10">
    <property type="entry name" value="Endonuclease Chain A"/>
    <property type="match status" value="2"/>
</dbReference>
<dbReference type="CDD" id="cd09110">
    <property type="entry name" value="PLDc_CLS_1"/>
    <property type="match status" value="1"/>
</dbReference>
<comment type="subcellular location">
    <subcellularLocation>
        <location evidence="1">Cell membrane</location>
    </subcellularLocation>
</comment>
<dbReference type="EMBL" id="BMCG01000002">
    <property type="protein sequence ID" value="GGC00820.1"/>
    <property type="molecule type" value="Genomic_DNA"/>
</dbReference>
<evidence type="ECO:0000256" key="8">
    <source>
        <dbReference type="NCBIfam" id="TIGR04265"/>
    </source>
</evidence>
<evidence type="ECO:0000256" key="6">
    <source>
        <dbReference type="ARBA" id="ARBA00022989"/>
    </source>
</evidence>
<evidence type="ECO:0000256" key="9">
    <source>
        <dbReference type="SAM" id="SignalP"/>
    </source>
</evidence>
<dbReference type="InterPro" id="IPR025202">
    <property type="entry name" value="PLD-like_dom"/>
</dbReference>
<dbReference type="PROSITE" id="PS50035">
    <property type="entry name" value="PLD"/>
    <property type="match status" value="2"/>
</dbReference>
<dbReference type="GO" id="GO:0008808">
    <property type="term" value="F:cardiolipin synthase activity"/>
    <property type="evidence" value="ECO:0007669"/>
    <property type="project" value="UniProtKB-UniRule"/>
</dbReference>
<accession>A0A8J2UMY4</accession>
<organism evidence="11 12">
    <name type="scientific">Oxalicibacterium flavum</name>
    <dbReference type="NCBI Taxonomy" id="179467"/>
    <lineage>
        <taxon>Bacteria</taxon>
        <taxon>Pseudomonadati</taxon>
        <taxon>Pseudomonadota</taxon>
        <taxon>Betaproteobacteria</taxon>
        <taxon>Burkholderiales</taxon>
        <taxon>Oxalobacteraceae</taxon>
        <taxon>Oxalicibacterium</taxon>
    </lineage>
</organism>
<feature type="domain" description="PLD phosphodiesterase" evidence="10">
    <location>
        <begin position="202"/>
        <end position="229"/>
    </location>
</feature>
<keyword evidence="3" id="KW-0808">Transferase</keyword>
<feature type="domain" description="PLD phosphodiesterase" evidence="10">
    <location>
        <begin position="385"/>
        <end position="412"/>
    </location>
</feature>
<dbReference type="PANTHER" id="PTHR21248:SF22">
    <property type="entry name" value="PHOSPHOLIPASE D"/>
    <property type="match status" value="1"/>
</dbReference>
<evidence type="ECO:0000313" key="11">
    <source>
        <dbReference type="EMBL" id="GGC00820.1"/>
    </source>
</evidence>
<reference evidence="11" key="1">
    <citation type="journal article" date="2014" name="Int. J. Syst. Evol. Microbiol.">
        <title>Complete genome sequence of Corynebacterium casei LMG S-19264T (=DSM 44701T), isolated from a smear-ripened cheese.</title>
        <authorList>
            <consortium name="US DOE Joint Genome Institute (JGI-PGF)"/>
            <person name="Walter F."/>
            <person name="Albersmeier A."/>
            <person name="Kalinowski J."/>
            <person name="Ruckert C."/>
        </authorList>
    </citation>
    <scope>NUCLEOTIDE SEQUENCE</scope>
    <source>
        <strain evidence="11">CCM 7086</strain>
    </source>
</reference>
<gene>
    <name evidence="11" type="ORF">GCM10007205_07640</name>
</gene>
<dbReference type="InterPro" id="IPR001736">
    <property type="entry name" value="PLipase_D/transphosphatidylase"/>
</dbReference>
<dbReference type="CDD" id="cd09159">
    <property type="entry name" value="PLDc_ybhO_like_2"/>
    <property type="match status" value="1"/>
</dbReference>
<name>A0A8J2UMY4_9BURK</name>
<dbReference type="PANTHER" id="PTHR21248">
    <property type="entry name" value="CARDIOLIPIN SYNTHASE"/>
    <property type="match status" value="1"/>
</dbReference>
<dbReference type="Pfam" id="PF13091">
    <property type="entry name" value="PLDc_2"/>
    <property type="match status" value="2"/>
</dbReference>
<dbReference type="Proteomes" id="UP000620266">
    <property type="component" value="Unassembled WGS sequence"/>
</dbReference>
<evidence type="ECO:0000259" key="10">
    <source>
        <dbReference type="PROSITE" id="PS50035"/>
    </source>
</evidence>
<keyword evidence="9" id="KW-0732">Signal</keyword>
<evidence type="ECO:0000313" key="12">
    <source>
        <dbReference type="Proteomes" id="UP000620266"/>
    </source>
</evidence>
<keyword evidence="4" id="KW-0812">Transmembrane</keyword>
<dbReference type="GO" id="GO:0032049">
    <property type="term" value="P:cardiolipin biosynthetic process"/>
    <property type="evidence" value="ECO:0007669"/>
    <property type="project" value="UniProtKB-UniRule"/>
</dbReference>
<dbReference type="NCBIfam" id="TIGR04265">
    <property type="entry name" value="bac_cardiolipin"/>
    <property type="match status" value="1"/>
</dbReference>
<keyword evidence="12" id="KW-1185">Reference proteome</keyword>